<dbReference type="Proteomes" id="UP001596410">
    <property type="component" value="Unassembled WGS sequence"/>
</dbReference>
<keyword evidence="2" id="KW-0067">ATP-binding</keyword>
<accession>A0ABW2EJJ7</accession>
<evidence type="ECO:0000259" key="5">
    <source>
        <dbReference type="PROSITE" id="PS51194"/>
    </source>
</evidence>
<proteinExistence type="predicted"/>
<comment type="caution">
    <text evidence="6">The sequence shown here is derived from an EMBL/GenBank/DDBJ whole genome shotgun (WGS) entry which is preliminary data.</text>
</comment>
<evidence type="ECO:0000313" key="7">
    <source>
        <dbReference type="Proteomes" id="UP001596410"/>
    </source>
</evidence>
<evidence type="ECO:0000256" key="2">
    <source>
        <dbReference type="ARBA" id="ARBA00022840"/>
    </source>
</evidence>
<evidence type="ECO:0000259" key="4">
    <source>
        <dbReference type="PROSITE" id="PS51192"/>
    </source>
</evidence>
<dbReference type="InterPro" id="IPR006935">
    <property type="entry name" value="Helicase/UvrB_N"/>
</dbReference>
<dbReference type="CDD" id="cd18785">
    <property type="entry name" value="SF2_C"/>
    <property type="match status" value="1"/>
</dbReference>
<sequence length="456" mass="51224">MFHTFPEDSPYKILSGKLLTRDELPFDKEEVDLLIEQSLLHKNPSILSTKGKNICQRCGNEKPYLFARFPHATCHKQDCLYCRNCIMMGRVTICEPLYAGSPMLAWEKHSDPCTWEGELTAGQQLAASRISSAIQNKEELLVWAVCGAGKTEMLFPGLTIGLRLGLRICIATPRTDVVRELLPRLKQAFPRVLIEGLYGDSEEKDGQAQLLVSTTHQLYRFAHAFDVMIIDEIDAFPYHNDPSLQSAAKRAAKLEAAHIYLTATPRKKVKRQIKKKQLPAVFIPARFHGHPLPIPHLKLSPTLRYQLAKDQLPSSITRKIAIQQKGRRQLLLFVSTISYAQIIEQLLKDDYSVASVHAEDPERAEKVQAFRDQKIQIIVTTTILERGVTFPSVDVFVIDAGHHVYDEAALVQIAGRAGRSPADPTGEVVFYHIGKTNAMLDAQEAISKMNRLAKKS</sequence>
<evidence type="ECO:0000256" key="1">
    <source>
        <dbReference type="ARBA" id="ARBA00022741"/>
    </source>
</evidence>
<dbReference type="Pfam" id="PF04851">
    <property type="entry name" value="ResIII"/>
    <property type="match status" value="1"/>
</dbReference>
<keyword evidence="1" id="KW-0547">Nucleotide-binding</keyword>
<name>A0ABW2EJJ7_9BACI</name>
<feature type="domain" description="Helicase ATP-binding" evidence="4">
    <location>
        <begin position="131"/>
        <end position="283"/>
    </location>
</feature>
<dbReference type="Pfam" id="PF00271">
    <property type="entry name" value="Helicase_C"/>
    <property type="match status" value="1"/>
</dbReference>
<dbReference type="InterPro" id="IPR001650">
    <property type="entry name" value="Helicase_C-like"/>
</dbReference>
<keyword evidence="7" id="KW-1185">Reference proteome</keyword>
<dbReference type="InterPro" id="IPR014001">
    <property type="entry name" value="Helicase_ATP-bd"/>
</dbReference>
<dbReference type="PROSITE" id="PS51192">
    <property type="entry name" value="HELICASE_ATP_BIND_1"/>
    <property type="match status" value="1"/>
</dbReference>
<dbReference type="SUPFAM" id="SSF52540">
    <property type="entry name" value="P-loop containing nucleoside triphosphate hydrolases"/>
    <property type="match status" value="1"/>
</dbReference>
<reference evidence="7" key="1">
    <citation type="journal article" date="2019" name="Int. J. Syst. Evol. Microbiol.">
        <title>The Global Catalogue of Microorganisms (GCM) 10K type strain sequencing project: providing services to taxonomists for standard genome sequencing and annotation.</title>
        <authorList>
            <consortium name="The Broad Institute Genomics Platform"/>
            <consortium name="The Broad Institute Genome Sequencing Center for Infectious Disease"/>
            <person name="Wu L."/>
            <person name="Ma J."/>
        </authorList>
    </citation>
    <scope>NUCLEOTIDE SEQUENCE [LARGE SCALE GENOMIC DNA]</scope>
    <source>
        <strain evidence="7">CGMCC 4.1621</strain>
    </source>
</reference>
<feature type="domain" description="Helicase C-terminal" evidence="5">
    <location>
        <begin position="315"/>
        <end position="456"/>
    </location>
</feature>
<dbReference type="PANTHER" id="PTHR30580">
    <property type="entry name" value="PRIMOSOMAL PROTEIN N"/>
    <property type="match status" value="1"/>
</dbReference>
<evidence type="ECO:0000256" key="3">
    <source>
        <dbReference type="ARBA" id="ARBA00023125"/>
    </source>
</evidence>
<dbReference type="SMART" id="SM00487">
    <property type="entry name" value="DEXDc"/>
    <property type="match status" value="1"/>
</dbReference>
<dbReference type="GO" id="GO:0004386">
    <property type="term" value="F:helicase activity"/>
    <property type="evidence" value="ECO:0007669"/>
    <property type="project" value="UniProtKB-KW"/>
</dbReference>
<keyword evidence="3" id="KW-0238">DNA-binding</keyword>
<protein>
    <submittedName>
        <fullName evidence="6">DEAD/DEAH box helicase</fullName>
    </submittedName>
</protein>
<dbReference type="PANTHER" id="PTHR30580:SF1">
    <property type="entry name" value="COMF OPERON PROTEIN 1"/>
    <property type="match status" value="1"/>
</dbReference>
<organism evidence="6 7">
    <name type="scientific">Halobacillus seohaensis</name>
    <dbReference type="NCBI Taxonomy" id="447421"/>
    <lineage>
        <taxon>Bacteria</taxon>
        <taxon>Bacillati</taxon>
        <taxon>Bacillota</taxon>
        <taxon>Bacilli</taxon>
        <taxon>Bacillales</taxon>
        <taxon>Bacillaceae</taxon>
        <taxon>Halobacillus</taxon>
    </lineage>
</organism>
<dbReference type="InterPro" id="IPR027417">
    <property type="entry name" value="P-loop_NTPase"/>
</dbReference>
<keyword evidence="6" id="KW-0347">Helicase</keyword>
<dbReference type="RefSeq" id="WP_390217109.1">
    <property type="nucleotide sequence ID" value="NZ_JBHSZV010000027.1"/>
</dbReference>
<dbReference type="PROSITE" id="PS51194">
    <property type="entry name" value="HELICASE_CTER"/>
    <property type="match status" value="1"/>
</dbReference>
<gene>
    <name evidence="6" type="ORF">ACFQIC_11405</name>
</gene>
<keyword evidence="6" id="KW-0378">Hydrolase</keyword>
<dbReference type="EMBL" id="JBHSZV010000027">
    <property type="protein sequence ID" value="MFC7062463.1"/>
    <property type="molecule type" value="Genomic_DNA"/>
</dbReference>
<evidence type="ECO:0000313" key="6">
    <source>
        <dbReference type="EMBL" id="MFC7062463.1"/>
    </source>
</evidence>
<dbReference type="SMART" id="SM00490">
    <property type="entry name" value="HELICc"/>
    <property type="match status" value="1"/>
</dbReference>
<dbReference type="Gene3D" id="3.40.50.300">
    <property type="entry name" value="P-loop containing nucleotide triphosphate hydrolases"/>
    <property type="match status" value="2"/>
</dbReference>